<evidence type="ECO:0000256" key="1">
    <source>
        <dbReference type="SAM" id="MobiDB-lite"/>
    </source>
</evidence>
<dbReference type="AlphaFoldDB" id="A0A9N8DZ60"/>
<proteinExistence type="predicted"/>
<feature type="compositionally biased region" description="Polar residues" evidence="1">
    <location>
        <begin position="192"/>
        <end position="204"/>
    </location>
</feature>
<dbReference type="Proteomes" id="UP001153069">
    <property type="component" value="Unassembled WGS sequence"/>
</dbReference>
<feature type="compositionally biased region" description="Polar residues" evidence="1">
    <location>
        <begin position="233"/>
        <end position="246"/>
    </location>
</feature>
<keyword evidence="3" id="KW-1185">Reference proteome</keyword>
<evidence type="ECO:0000313" key="2">
    <source>
        <dbReference type="EMBL" id="CAB9511089.1"/>
    </source>
</evidence>
<dbReference type="EMBL" id="CAICTM010000466">
    <property type="protein sequence ID" value="CAB9511089.1"/>
    <property type="molecule type" value="Genomic_DNA"/>
</dbReference>
<feature type="region of interest" description="Disordered" evidence="1">
    <location>
        <begin position="233"/>
        <end position="273"/>
    </location>
</feature>
<feature type="region of interest" description="Disordered" evidence="1">
    <location>
        <begin position="78"/>
        <end position="128"/>
    </location>
</feature>
<protein>
    <submittedName>
        <fullName evidence="2">Uncharacterized protein</fullName>
    </submittedName>
</protein>
<organism evidence="2 3">
    <name type="scientific">Seminavis robusta</name>
    <dbReference type="NCBI Taxonomy" id="568900"/>
    <lineage>
        <taxon>Eukaryota</taxon>
        <taxon>Sar</taxon>
        <taxon>Stramenopiles</taxon>
        <taxon>Ochrophyta</taxon>
        <taxon>Bacillariophyta</taxon>
        <taxon>Bacillariophyceae</taxon>
        <taxon>Bacillariophycidae</taxon>
        <taxon>Naviculales</taxon>
        <taxon>Naviculaceae</taxon>
        <taxon>Seminavis</taxon>
    </lineage>
</organism>
<feature type="region of interest" description="Disordered" evidence="1">
    <location>
        <begin position="21"/>
        <end position="50"/>
    </location>
</feature>
<feature type="region of interest" description="Disordered" evidence="1">
    <location>
        <begin position="141"/>
        <end position="216"/>
    </location>
</feature>
<name>A0A9N8DZ60_9STRA</name>
<comment type="caution">
    <text evidence="2">The sequence shown here is derived from an EMBL/GenBank/DDBJ whole genome shotgun (WGS) entry which is preliminary data.</text>
</comment>
<accession>A0A9N8DZ60</accession>
<gene>
    <name evidence="2" type="ORF">SEMRO_467_G148990.1</name>
</gene>
<feature type="compositionally biased region" description="Acidic residues" evidence="1">
    <location>
        <begin position="433"/>
        <end position="443"/>
    </location>
</feature>
<sequence>MGVNTTKELCGICLDNVMHDKSRRKRASSPDPGGCGCHSKPRQSRQKSDVLTAAEAMMDAICLGGSVSAAGANNVYRAGHRSPGTSPPESPSYKSSTGYGSSYQQHRPTPRYRQHQPFPYEQQHGDSVAHRTDAIMTIATTPDHHTDEINTSSSSQKHAHFSDDIRAQQQRPSRSQRSQDHYDSNDTEDDTGTTTPACSATLDTTRAIGSKKEQHVTNKEPFTMILVSPCTANQNYDPRANSSDTSPVEKHAPPNEQGTSDSHSTRRSLLDDNSSCVSMVSSCRSDMLESEADGGGGVLGSSILREYEHAVGTKKPFKPKTDEASSKNKITAKHINRFLEKLSKDKLAMGMPNDLDASTVASSDILGVNNSQPDAHHHPISMASLEEVPSSLPPLKFDSRRTVENQADPIEESRDDKNGVHSQQRLPEGFLRDDEDDDDDDDITGPCMAPTESLETLGTLDENIDPALESTAPTISNMKKHQQKLMDTTHHVQIAPPSDVGTSDHNDSLVVPINTARSTMTSLTASSFNVATPTGPQIGSHPSFNSAPGKERREIFLMKDQLQWTMSKLESTQYELNVMKGIKDLYQRELECKAMECKLAEWRLNHKPLAIDASDLPPDHATLEKREDASGAASVSSLSIGEISKAPSSSSTNDVNDVATVGYGHTQFLFQAGCVGLLAVALYVAVGQNAPIMMDLMWTSFLAICTPLLQAISRATLTSFDLFKYCVIEHGKLVRVASDSFGLASAMIYDVASSLFYIFGQMTGTSDAMAEFVDNVHEDLIYSALLFSRVVAPPRIGLSLARLGVDCMGKRTIECVAVDAALMMSDLLVSLREWILG</sequence>
<evidence type="ECO:0000313" key="3">
    <source>
        <dbReference type="Proteomes" id="UP001153069"/>
    </source>
</evidence>
<feature type="compositionally biased region" description="Low complexity" evidence="1">
    <location>
        <begin position="91"/>
        <end position="103"/>
    </location>
</feature>
<reference evidence="2" key="1">
    <citation type="submission" date="2020-06" db="EMBL/GenBank/DDBJ databases">
        <authorList>
            <consortium name="Plant Systems Biology data submission"/>
        </authorList>
    </citation>
    <scope>NUCLEOTIDE SEQUENCE</scope>
    <source>
        <strain evidence="2">D6</strain>
    </source>
</reference>
<feature type="region of interest" description="Disordered" evidence="1">
    <location>
        <begin position="407"/>
        <end position="451"/>
    </location>
</feature>